<dbReference type="PANTHER" id="PTHR22872">
    <property type="entry name" value="BTK-BINDING PROTEIN-RELATED"/>
    <property type="match status" value="1"/>
</dbReference>
<protein>
    <submittedName>
        <fullName evidence="6">BTB domain-containing protein</fullName>
    </submittedName>
</protein>
<evidence type="ECO:0000313" key="6">
    <source>
        <dbReference type="WBParaSite" id="TCNE_0001775801-mRNA-1"/>
    </source>
</evidence>
<accession>A0A183VAI7</accession>
<feature type="domain" description="BTB" evidence="3">
    <location>
        <begin position="223"/>
        <end position="291"/>
    </location>
</feature>
<evidence type="ECO:0000256" key="1">
    <source>
        <dbReference type="ARBA" id="ARBA00022737"/>
    </source>
</evidence>
<reference evidence="4 5" key="2">
    <citation type="submission" date="2018-11" db="EMBL/GenBank/DDBJ databases">
        <authorList>
            <consortium name="Pathogen Informatics"/>
        </authorList>
    </citation>
    <scope>NUCLEOTIDE SEQUENCE [LARGE SCALE GENOMIC DNA]</scope>
</reference>
<dbReference type="Gene3D" id="3.30.710.10">
    <property type="entry name" value="Potassium Channel Kv1.1, Chain A"/>
    <property type="match status" value="1"/>
</dbReference>
<feature type="repeat" description="RCC1" evidence="2">
    <location>
        <begin position="7"/>
        <end position="58"/>
    </location>
</feature>
<feature type="repeat" description="RCC1" evidence="2">
    <location>
        <begin position="59"/>
        <end position="110"/>
    </location>
</feature>
<dbReference type="InterPro" id="IPR009091">
    <property type="entry name" value="RCC1/BLIP-II"/>
</dbReference>
<gene>
    <name evidence="4" type="ORF">TCNE_LOCUS17758</name>
</gene>
<name>A0A183VAI7_TOXCA</name>
<keyword evidence="5" id="KW-1185">Reference proteome</keyword>
<organism evidence="5 6">
    <name type="scientific">Toxocara canis</name>
    <name type="common">Canine roundworm</name>
    <dbReference type="NCBI Taxonomy" id="6265"/>
    <lineage>
        <taxon>Eukaryota</taxon>
        <taxon>Metazoa</taxon>
        <taxon>Ecdysozoa</taxon>
        <taxon>Nematoda</taxon>
        <taxon>Chromadorea</taxon>
        <taxon>Rhabditida</taxon>
        <taxon>Spirurina</taxon>
        <taxon>Ascaridomorpha</taxon>
        <taxon>Ascaridoidea</taxon>
        <taxon>Toxocaridae</taxon>
        <taxon>Toxocara</taxon>
    </lineage>
</organism>
<keyword evidence="1" id="KW-0677">Repeat</keyword>
<proteinExistence type="predicted"/>
<dbReference type="CDD" id="cd18498">
    <property type="entry name" value="BACK_RCBTB1_2"/>
    <property type="match status" value="1"/>
</dbReference>
<dbReference type="PROSITE" id="PS50097">
    <property type="entry name" value="BTB"/>
    <property type="match status" value="1"/>
</dbReference>
<reference evidence="6" key="1">
    <citation type="submission" date="2016-06" db="UniProtKB">
        <authorList>
            <consortium name="WormBaseParasite"/>
        </authorList>
    </citation>
    <scope>IDENTIFICATION</scope>
</reference>
<dbReference type="SMART" id="SM00225">
    <property type="entry name" value="BTB"/>
    <property type="match status" value="1"/>
</dbReference>
<dbReference type="InterPro" id="IPR000210">
    <property type="entry name" value="BTB/POZ_dom"/>
</dbReference>
<dbReference type="InterPro" id="IPR011333">
    <property type="entry name" value="SKP1/BTB/POZ_sf"/>
</dbReference>
<dbReference type="CDD" id="cd18298">
    <property type="entry name" value="BTB_POZ_RCBTB1_2"/>
    <property type="match status" value="1"/>
</dbReference>
<dbReference type="Pfam" id="PF00415">
    <property type="entry name" value="RCC1"/>
    <property type="match status" value="1"/>
</dbReference>
<dbReference type="InterPro" id="IPR000408">
    <property type="entry name" value="Reg_chr_condens"/>
</dbReference>
<evidence type="ECO:0000313" key="5">
    <source>
        <dbReference type="Proteomes" id="UP000050794"/>
    </source>
</evidence>
<dbReference type="Gene3D" id="2.130.10.30">
    <property type="entry name" value="Regulator of chromosome condensation 1/beta-lactamase-inhibitor protein II"/>
    <property type="match status" value="1"/>
</dbReference>
<evidence type="ECO:0000256" key="2">
    <source>
        <dbReference type="PROSITE-ProRule" id="PRU00235"/>
    </source>
</evidence>
<dbReference type="InterPro" id="IPR051625">
    <property type="entry name" value="Signaling_Regulatory_Domain"/>
</dbReference>
<dbReference type="Proteomes" id="UP000050794">
    <property type="component" value="Unassembled WGS sequence"/>
</dbReference>
<dbReference type="SUPFAM" id="SSF50985">
    <property type="entry name" value="RCC1/BLIP-II"/>
    <property type="match status" value="1"/>
</dbReference>
<evidence type="ECO:0000259" key="3">
    <source>
        <dbReference type="PROSITE" id="PS50097"/>
    </source>
</evidence>
<dbReference type="EMBL" id="UYWY01024756">
    <property type="protein sequence ID" value="VDM49079.1"/>
    <property type="molecule type" value="Genomic_DNA"/>
</dbReference>
<dbReference type="WBParaSite" id="TCNE_0001775801-mRNA-1">
    <property type="protein sequence ID" value="TCNE_0001775801-mRNA-1"/>
    <property type="gene ID" value="TCNE_0001775801"/>
</dbReference>
<evidence type="ECO:0000313" key="4">
    <source>
        <dbReference type="EMBL" id="VDM49079.1"/>
    </source>
</evidence>
<dbReference type="PROSITE" id="PS50012">
    <property type="entry name" value="RCC1_3"/>
    <property type="match status" value="2"/>
</dbReference>
<dbReference type="SUPFAM" id="SSF54695">
    <property type="entry name" value="POZ domain"/>
    <property type="match status" value="1"/>
</dbReference>
<sequence length="385" mass="42467">MALTDGGEVFAWGFNGNGQLGAGNLSNQYSPARVIGLHNVVIEQIACGFAHSLALTDEGQLFAWGSNTCGQLCANLPRTNQTSPVSVASALGRVIEVAAIHACNITVAVNQSGKVCCIYVGSGGWSVVLFAGIYGESGAWSYLQVYMWGQVRGQSSYLQVYMWGQVRGQTANSPVETQFGCIDDAFACFASPAVACRPIQFEAGRRSTILDAIRVAFDDPTTGDVKISVDGHLIHAHKALLRLRCDYFRSRFREHWQDDNECAVVEVPHYSYAVYRSFIRWLYTDELHIDIDDAVGLLDLSNCYCENELKHRCSEFIKKGISIENAATFYAAALRFEVKDLEEFCFQFCLNHMTAVTQTEAFARMDDSAVKQFVLQAARSGAFKN</sequence>
<dbReference type="Pfam" id="PF00651">
    <property type="entry name" value="BTB"/>
    <property type="match status" value="1"/>
</dbReference>
<dbReference type="AlphaFoldDB" id="A0A183VAI7"/>